<dbReference type="PROSITE" id="PS01031">
    <property type="entry name" value="SHSP"/>
    <property type="match status" value="1"/>
</dbReference>
<evidence type="ECO:0000313" key="4">
    <source>
        <dbReference type="EMBL" id="PMP72301.1"/>
    </source>
</evidence>
<dbReference type="InterPro" id="IPR031107">
    <property type="entry name" value="Small_HSP"/>
</dbReference>
<dbReference type="EMBL" id="PNIN01000024">
    <property type="protein sequence ID" value="PMP72301.1"/>
    <property type="molecule type" value="Genomic_DNA"/>
</dbReference>
<dbReference type="PANTHER" id="PTHR11527">
    <property type="entry name" value="HEAT-SHOCK PROTEIN 20 FAMILY MEMBER"/>
    <property type="match status" value="1"/>
</dbReference>
<dbReference type="Gene3D" id="2.60.40.790">
    <property type="match status" value="1"/>
</dbReference>
<evidence type="ECO:0000256" key="1">
    <source>
        <dbReference type="PROSITE-ProRule" id="PRU00285"/>
    </source>
</evidence>
<dbReference type="SUPFAM" id="SSF49764">
    <property type="entry name" value="HSP20-like chaperones"/>
    <property type="match status" value="1"/>
</dbReference>
<dbReference type="RefSeq" id="WP_424605823.1">
    <property type="nucleotide sequence ID" value="NZ_JBNAVA010000007.1"/>
</dbReference>
<comment type="caution">
    <text evidence="4">The sequence shown here is derived from an EMBL/GenBank/DDBJ whole genome shotgun (WGS) entry which is preliminary data.</text>
</comment>
<reference evidence="4 5" key="1">
    <citation type="submission" date="2018-01" db="EMBL/GenBank/DDBJ databases">
        <title>Metagenomic assembled genomes from two thermal pools in the Uzon Caldera, Kamchatka, Russia.</title>
        <authorList>
            <person name="Wilkins L."/>
            <person name="Ettinger C."/>
        </authorList>
    </citation>
    <scope>NUCLEOTIDE SEQUENCE [LARGE SCALE GENOMIC DNA]</scope>
    <source>
        <strain evidence="4">ZAV-05</strain>
    </source>
</reference>
<dbReference type="InterPro" id="IPR002068">
    <property type="entry name" value="A-crystallin/Hsp20_dom"/>
</dbReference>
<organism evidence="4 5">
    <name type="scientific">Calditerrivibrio nitroreducens</name>
    <dbReference type="NCBI Taxonomy" id="477976"/>
    <lineage>
        <taxon>Bacteria</taxon>
        <taxon>Pseudomonadati</taxon>
        <taxon>Deferribacterota</taxon>
        <taxon>Deferribacteres</taxon>
        <taxon>Deferribacterales</taxon>
        <taxon>Calditerrivibrionaceae</taxon>
    </lineage>
</organism>
<sequence length="144" mass="16569">MDELSSLEKIVLIHGLGGEISNILNRIVKDVYEQGHFPPVDISLRSDSVVVWIELAGVKRENVKIYLYEDLLVMEGIIRPAKADNYNFLRVERNSNPFRRIVKLPVKVDAKNFDAKFENGVFRIEFKRMPKELVLIKLTEDGGQ</sequence>
<protein>
    <submittedName>
        <fullName evidence="4">Heat-shock protein Hsp20</fullName>
    </submittedName>
</protein>
<evidence type="ECO:0000256" key="2">
    <source>
        <dbReference type="RuleBase" id="RU003616"/>
    </source>
</evidence>
<feature type="domain" description="SHSP" evidence="3">
    <location>
        <begin position="31"/>
        <end position="141"/>
    </location>
</feature>
<dbReference type="CDD" id="cd06464">
    <property type="entry name" value="ACD_sHsps-like"/>
    <property type="match status" value="1"/>
</dbReference>
<evidence type="ECO:0000313" key="5">
    <source>
        <dbReference type="Proteomes" id="UP000242881"/>
    </source>
</evidence>
<accession>A0A2J6WPI6</accession>
<proteinExistence type="inferred from homology"/>
<dbReference type="InterPro" id="IPR008978">
    <property type="entry name" value="HSP20-like_chaperone"/>
</dbReference>
<dbReference type="Pfam" id="PF00011">
    <property type="entry name" value="HSP20"/>
    <property type="match status" value="1"/>
</dbReference>
<dbReference type="AlphaFoldDB" id="A0A2J6WPI6"/>
<name>A0A2J6WPI6_9BACT</name>
<gene>
    <name evidence="4" type="ORF">C0187_01815</name>
</gene>
<dbReference type="Proteomes" id="UP000242881">
    <property type="component" value="Unassembled WGS sequence"/>
</dbReference>
<comment type="similarity">
    <text evidence="1 2">Belongs to the small heat shock protein (HSP20) family.</text>
</comment>
<evidence type="ECO:0000259" key="3">
    <source>
        <dbReference type="PROSITE" id="PS01031"/>
    </source>
</evidence>